<accession>A0ABQ9JIY2</accession>
<dbReference type="PANTHER" id="PTHR36159">
    <property type="entry name" value="PROTEIN CBG23766"/>
    <property type="match status" value="1"/>
</dbReference>
<dbReference type="PANTHER" id="PTHR36159:SF1">
    <property type="entry name" value="RETROVIRUS-RELATED POL POLYPROTEIN FROM TRANSPOSON 412-LIKE PROTEIN"/>
    <property type="match status" value="1"/>
</dbReference>
<proteinExistence type="predicted"/>
<keyword evidence="3" id="KW-1185">Reference proteome</keyword>
<gene>
    <name evidence="2" type="ORF">NQ317_011916</name>
</gene>
<protein>
    <recommendedName>
        <fullName evidence="1">Double jelly roll-like domain-containing protein</fullName>
    </recommendedName>
</protein>
<dbReference type="Proteomes" id="UP001162164">
    <property type="component" value="Unassembled WGS sequence"/>
</dbReference>
<dbReference type="Pfam" id="PF21738">
    <property type="entry name" value="DJR-like_dom"/>
    <property type="match status" value="1"/>
</dbReference>
<comment type="caution">
    <text evidence="2">The sequence shown here is derived from an EMBL/GenBank/DDBJ whole genome shotgun (WGS) entry which is preliminary data.</text>
</comment>
<evidence type="ECO:0000313" key="2">
    <source>
        <dbReference type="EMBL" id="KAJ8977832.1"/>
    </source>
</evidence>
<evidence type="ECO:0000313" key="3">
    <source>
        <dbReference type="Proteomes" id="UP001162164"/>
    </source>
</evidence>
<dbReference type="InterPro" id="IPR049512">
    <property type="entry name" value="DJR-like_dom"/>
</dbReference>
<dbReference type="EMBL" id="JAPWTJ010000506">
    <property type="protein sequence ID" value="KAJ8977832.1"/>
    <property type="molecule type" value="Genomic_DNA"/>
</dbReference>
<name>A0ABQ9JIY2_9CUCU</name>
<reference evidence="2" key="1">
    <citation type="journal article" date="2023" name="Insect Mol. Biol.">
        <title>Genome sequencing provides insights into the evolution of gene families encoding plant cell wall-degrading enzymes in longhorned beetles.</title>
        <authorList>
            <person name="Shin N.R."/>
            <person name="Okamura Y."/>
            <person name="Kirsch R."/>
            <person name="Pauchet Y."/>
        </authorList>
    </citation>
    <scope>NUCLEOTIDE SEQUENCE</scope>
    <source>
        <strain evidence="2">MMC_N1</strain>
    </source>
</reference>
<evidence type="ECO:0000259" key="1">
    <source>
        <dbReference type="Pfam" id="PF21738"/>
    </source>
</evidence>
<feature type="domain" description="Double jelly roll-like" evidence="1">
    <location>
        <begin position="74"/>
        <end position="211"/>
    </location>
</feature>
<organism evidence="2 3">
    <name type="scientific">Molorchus minor</name>
    <dbReference type="NCBI Taxonomy" id="1323400"/>
    <lineage>
        <taxon>Eukaryota</taxon>
        <taxon>Metazoa</taxon>
        <taxon>Ecdysozoa</taxon>
        <taxon>Arthropoda</taxon>
        <taxon>Hexapoda</taxon>
        <taxon>Insecta</taxon>
        <taxon>Pterygota</taxon>
        <taxon>Neoptera</taxon>
        <taxon>Endopterygota</taxon>
        <taxon>Coleoptera</taxon>
        <taxon>Polyphaga</taxon>
        <taxon>Cucujiformia</taxon>
        <taxon>Chrysomeloidea</taxon>
        <taxon>Cerambycidae</taxon>
        <taxon>Lamiinae</taxon>
        <taxon>Monochamini</taxon>
        <taxon>Molorchus</taxon>
    </lineage>
</organism>
<sequence>MLEELQLFQDPNFDESIVREEVRTYYPFVKSFGNNDEVEIAIYQQDSILLMSEAAIIIEGTLKKNATGTGTIEFTNNAGAFLFDSISYELNGKEVDKVRDPGTVSLLKGYLCYEKEDSSLSIGGWNYPEGHLVTYDPTKSTFYLRIPLWHLLGFFHDYKKIIFGKQILRLIRSRTDNNCFKVSKDDTNGELTITNIELKVKHVFLNDVIKNEFAISNKHRQTDLNAVQTMGTA</sequence>